<accession>A0A4R1XD39</accession>
<dbReference type="Gene3D" id="1.20.1740.10">
    <property type="entry name" value="Amino acid/polyamine transporter I"/>
    <property type="match status" value="1"/>
</dbReference>
<evidence type="ECO:0000313" key="7">
    <source>
        <dbReference type="EMBL" id="TCM60916.1"/>
    </source>
</evidence>
<feature type="transmembrane region" description="Helical" evidence="5">
    <location>
        <begin position="90"/>
        <end position="114"/>
    </location>
</feature>
<proteinExistence type="predicted"/>
<feature type="transmembrane region" description="Helical" evidence="5">
    <location>
        <begin position="357"/>
        <end position="379"/>
    </location>
</feature>
<dbReference type="PANTHER" id="PTHR42770">
    <property type="entry name" value="AMINO ACID TRANSPORTER-RELATED"/>
    <property type="match status" value="1"/>
</dbReference>
<comment type="subcellular location">
    <subcellularLocation>
        <location evidence="1">Membrane</location>
        <topology evidence="1">Multi-pass membrane protein</topology>
    </subcellularLocation>
</comment>
<evidence type="ECO:0000259" key="6">
    <source>
        <dbReference type="Pfam" id="PF00324"/>
    </source>
</evidence>
<comment type="caution">
    <text evidence="7">The sequence shown here is derived from an EMBL/GenBank/DDBJ whole genome shotgun (WGS) entry which is preliminary data.</text>
</comment>
<feature type="transmembrane region" description="Helical" evidence="5">
    <location>
        <begin position="329"/>
        <end position="351"/>
    </location>
</feature>
<feature type="transmembrane region" description="Helical" evidence="5">
    <location>
        <begin position="120"/>
        <end position="137"/>
    </location>
</feature>
<dbReference type="AlphaFoldDB" id="A0A4R1XD39"/>
<keyword evidence="8" id="KW-1185">Reference proteome</keyword>
<sequence>MEKTTVVLKKLSLWQVTIIGIAYMTPMTVFDTFGIVSGVTQGRVPLAYLLALAAMLLTAWSYARFSRESEHSGSAYSYTAESCGPRSGFFVGWCALLDYLLLPLINVLLAALYLNALIPSVPYTVWVVVAAALVTLVNCFRIRILANLSLVFVFAPVLLMLVFIYLVIKDLSLLQGTAGASQIWSIQPLWQAHQDLMPLIAGASLLCFSFLGFDAVTTLSSETKTPKKTIPRAVILTTLTGGLIFFSAAWFIQLYFPTNARFLHPDEALPEIVLYVGGALFQSIFLVGQIMNTAASGLASHASASRLLYIMGKDNIFPRKYFGTFHAKYGTPVFSVLFVGAISLSAVFLNLAQVLSLISFGALVAFTAVNFSVFMKFYVKQQQRRGFKNKFLNLFLPLISVSSILFLWINLDLAALTFGCTWFAIGFLLYCYKRIKKQSIAITSSY</sequence>
<feature type="transmembrane region" description="Helical" evidence="5">
    <location>
        <begin position="12"/>
        <end position="39"/>
    </location>
</feature>
<dbReference type="PANTHER" id="PTHR42770:SF8">
    <property type="entry name" value="PUTRESCINE IMPORTER PUUP"/>
    <property type="match status" value="1"/>
</dbReference>
<feature type="transmembrane region" description="Helical" evidence="5">
    <location>
        <begin position="272"/>
        <end position="291"/>
    </location>
</feature>
<evidence type="ECO:0000256" key="1">
    <source>
        <dbReference type="ARBA" id="ARBA00004141"/>
    </source>
</evidence>
<gene>
    <name evidence="7" type="ORF">EC844_13037</name>
</gene>
<feature type="transmembrane region" description="Helical" evidence="5">
    <location>
        <begin position="45"/>
        <end position="63"/>
    </location>
</feature>
<reference evidence="7 8" key="1">
    <citation type="submission" date="2019-03" db="EMBL/GenBank/DDBJ databases">
        <title>Genomic analyses of the natural microbiome of Caenorhabditis elegans.</title>
        <authorList>
            <person name="Samuel B."/>
        </authorList>
    </citation>
    <scope>NUCLEOTIDE SEQUENCE [LARGE SCALE GENOMIC DNA]</scope>
    <source>
        <strain evidence="7 8">JUb89</strain>
    </source>
</reference>
<dbReference type="OrthoDB" id="9804700at2"/>
<evidence type="ECO:0000256" key="4">
    <source>
        <dbReference type="ARBA" id="ARBA00023136"/>
    </source>
</evidence>
<dbReference type="GO" id="GO:0016020">
    <property type="term" value="C:membrane"/>
    <property type="evidence" value="ECO:0007669"/>
    <property type="project" value="UniProtKB-SubCell"/>
</dbReference>
<feature type="transmembrane region" description="Helical" evidence="5">
    <location>
        <begin position="415"/>
        <end position="432"/>
    </location>
</feature>
<dbReference type="EMBL" id="SLVJ01000030">
    <property type="protein sequence ID" value="TCM60916.1"/>
    <property type="molecule type" value="Genomic_DNA"/>
</dbReference>
<evidence type="ECO:0000256" key="3">
    <source>
        <dbReference type="ARBA" id="ARBA00022989"/>
    </source>
</evidence>
<feature type="transmembrane region" description="Helical" evidence="5">
    <location>
        <begin position="391"/>
        <end position="409"/>
    </location>
</feature>
<evidence type="ECO:0000256" key="2">
    <source>
        <dbReference type="ARBA" id="ARBA00022692"/>
    </source>
</evidence>
<dbReference type="InterPro" id="IPR050367">
    <property type="entry name" value="APC_superfamily"/>
</dbReference>
<keyword evidence="2 5" id="KW-0812">Transmembrane</keyword>
<protein>
    <submittedName>
        <fullName evidence="7">Putrescine importer</fullName>
    </submittedName>
</protein>
<dbReference type="InterPro" id="IPR004841">
    <property type="entry name" value="AA-permease/SLC12A_dom"/>
</dbReference>
<dbReference type="PIRSF" id="PIRSF006060">
    <property type="entry name" value="AA_transporter"/>
    <property type="match status" value="1"/>
</dbReference>
<dbReference type="GO" id="GO:0055085">
    <property type="term" value="P:transmembrane transport"/>
    <property type="evidence" value="ECO:0007669"/>
    <property type="project" value="InterPro"/>
</dbReference>
<feature type="transmembrane region" description="Helical" evidence="5">
    <location>
        <begin position="233"/>
        <end position="252"/>
    </location>
</feature>
<organism evidence="7 8">
    <name type="scientific">Acinetobacter calcoaceticus</name>
    <dbReference type="NCBI Taxonomy" id="471"/>
    <lineage>
        <taxon>Bacteria</taxon>
        <taxon>Pseudomonadati</taxon>
        <taxon>Pseudomonadota</taxon>
        <taxon>Gammaproteobacteria</taxon>
        <taxon>Moraxellales</taxon>
        <taxon>Moraxellaceae</taxon>
        <taxon>Acinetobacter</taxon>
        <taxon>Acinetobacter calcoaceticus/baumannii complex</taxon>
    </lineage>
</organism>
<keyword evidence="3 5" id="KW-1133">Transmembrane helix</keyword>
<feature type="domain" description="Amino acid permease/ SLC12A" evidence="6">
    <location>
        <begin position="16"/>
        <end position="412"/>
    </location>
</feature>
<feature type="transmembrane region" description="Helical" evidence="5">
    <location>
        <begin position="144"/>
        <end position="168"/>
    </location>
</feature>
<keyword evidence="4 5" id="KW-0472">Membrane</keyword>
<dbReference type="Proteomes" id="UP000294963">
    <property type="component" value="Unassembled WGS sequence"/>
</dbReference>
<evidence type="ECO:0000256" key="5">
    <source>
        <dbReference type="SAM" id="Phobius"/>
    </source>
</evidence>
<name>A0A4R1XD39_ACICA</name>
<evidence type="ECO:0000313" key="8">
    <source>
        <dbReference type="Proteomes" id="UP000294963"/>
    </source>
</evidence>
<feature type="transmembrane region" description="Helical" evidence="5">
    <location>
        <begin position="199"/>
        <end position="221"/>
    </location>
</feature>
<dbReference type="Pfam" id="PF00324">
    <property type="entry name" value="AA_permease"/>
    <property type="match status" value="1"/>
</dbReference>